<evidence type="ECO:0000256" key="1">
    <source>
        <dbReference type="SAM" id="MobiDB-lite"/>
    </source>
</evidence>
<sequence length="124" mass="13777">MDASSNEFELPESVEMTTSNIHHSRAASTVRQRSSAVAVLESESNSLEVVNDSDDDVNNNNEMGNLCGGVVELVWEKPREYGTEGFSNGKEEEKGSLAKFSSRPSTPSHRREGLWGWVDNGWWD</sequence>
<reference evidence="3" key="1">
    <citation type="submission" date="2024-07" db="EMBL/GenBank/DDBJ databases">
        <title>Two chromosome-level genome assemblies of Korean endemic species Abeliophyllum distichum and Forsythia ovata (Oleaceae).</title>
        <authorList>
            <person name="Jang H."/>
        </authorList>
    </citation>
    <scope>NUCLEOTIDE SEQUENCE [LARGE SCALE GENOMIC DNA]</scope>
</reference>
<feature type="region of interest" description="Disordered" evidence="1">
    <location>
        <begin position="81"/>
        <end position="124"/>
    </location>
</feature>
<feature type="compositionally biased region" description="Polar residues" evidence="1">
    <location>
        <begin position="15"/>
        <end position="32"/>
    </location>
</feature>
<dbReference type="Proteomes" id="UP001604277">
    <property type="component" value="Unassembled WGS sequence"/>
</dbReference>
<name>A0ABD1TMB0_9LAMI</name>
<protein>
    <submittedName>
        <fullName evidence="2">Diacylglycerol O-acyltransferase 1-like</fullName>
    </submittedName>
</protein>
<evidence type="ECO:0000313" key="2">
    <source>
        <dbReference type="EMBL" id="KAL2513868.1"/>
    </source>
</evidence>
<dbReference type="EMBL" id="JBFOLJ010000008">
    <property type="protein sequence ID" value="KAL2513868.1"/>
    <property type="molecule type" value="Genomic_DNA"/>
</dbReference>
<feature type="region of interest" description="Disordered" evidence="1">
    <location>
        <begin position="1"/>
        <end position="32"/>
    </location>
</feature>
<organism evidence="2 3">
    <name type="scientific">Forsythia ovata</name>
    <dbReference type="NCBI Taxonomy" id="205694"/>
    <lineage>
        <taxon>Eukaryota</taxon>
        <taxon>Viridiplantae</taxon>
        <taxon>Streptophyta</taxon>
        <taxon>Embryophyta</taxon>
        <taxon>Tracheophyta</taxon>
        <taxon>Spermatophyta</taxon>
        <taxon>Magnoliopsida</taxon>
        <taxon>eudicotyledons</taxon>
        <taxon>Gunneridae</taxon>
        <taxon>Pentapetalae</taxon>
        <taxon>asterids</taxon>
        <taxon>lamiids</taxon>
        <taxon>Lamiales</taxon>
        <taxon>Oleaceae</taxon>
        <taxon>Forsythieae</taxon>
        <taxon>Forsythia</taxon>
    </lineage>
</organism>
<evidence type="ECO:0000313" key="3">
    <source>
        <dbReference type="Proteomes" id="UP001604277"/>
    </source>
</evidence>
<proteinExistence type="predicted"/>
<comment type="caution">
    <text evidence="2">The sequence shown here is derived from an EMBL/GenBank/DDBJ whole genome shotgun (WGS) entry which is preliminary data.</text>
</comment>
<keyword evidence="3" id="KW-1185">Reference proteome</keyword>
<gene>
    <name evidence="2" type="ORF">Fot_27839</name>
</gene>
<accession>A0ABD1TMB0</accession>
<dbReference type="AlphaFoldDB" id="A0ABD1TMB0"/>